<dbReference type="CDD" id="cd00317">
    <property type="entry name" value="cyclophilin"/>
    <property type="match status" value="1"/>
</dbReference>
<evidence type="ECO:0000256" key="2">
    <source>
        <dbReference type="ARBA" id="ARBA00023235"/>
    </source>
</evidence>
<proteinExistence type="inferred from homology"/>
<dbReference type="InterPro" id="IPR044666">
    <property type="entry name" value="Cyclophilin_A-like"/>
</dbReference>
<evidence type="ECO:0000256" key="1">
    <source>
        <dbReference type="ARBA" id="ARBA00023110"/>
    </source>
</evidence>
<evidence type="ECO:0000259" key="4">
    <source>
        <dbReference type="PROSITE" id="PS50072"/>
    </source>
</evidence>
<evidence type="ECO:0000313" key="5">
    <source>
        <dbReference type="EMBL" id="ADE40419.1"/>
    </source>
</evidence>
<feature type="signal peptide" evidence="3">
    <location>
        <begin position="1"/>
        <end position="22"/>
    </location>
</feature>
<dbReference type="HOGENOM" id="CLU_012062_16_6_5"/>
<keyword evidence="1 3" id="KW-0697">Rotamase</keyword>
<evidence type="ECO:0000256" key="3">
    <source>
        <dbReference type="RuleBase" id="RU363019"/>
    </source>
</evidence>
<dbReference type="STRING" id="488538.SAR116_2176"/>
<dbReference type="SUPFAM" id="SSF50891">
    <property type="entry name" value="Cyclophilin-like"/>
    <property type="match status" value="1"/>
</dbReference>
<feature type="domain" description="PPIase cyclophilin-type" evidence="4">
    <location>
        <begin position="31"/>
        <end position="152"/>
    </location>
</feature>
<comment type="similarity">
    <text evidence="3">Belongs to the cyclophilin-type PPIase family.</text>
</comment>
<organism evidence="5 6">
    <name type="scientific">Puniceispirillum marinum (strain IMCC1322)</name>
    <dbReference type="NCBI Taxonomy" id="488538"/>
    <lineage>
        <taxon>Bacteria</taxon>
        <taxon>Pseudomonadati</taxon>
        <taxon>Pseudomonadota</taxon>
        <taxon>Alphaproteobacteria</taxon>
        <taxon>Candidatus Puniceispirillales</taxon>
        <taxon>Candidatus Puniceispirillaceae</taxon>
        <taxon>Candidatus Puniceispirillum</taxon>
    </lineage>
</organism>
<dbReference type="PANTHER" id="PTHR45625:SF4">
    <property type="entry name" value="PEPTIDYLPROLYL ISOMERASE DOMAIN AND WD REPEAT-CONTAINING PROTEIN 1"/>
    <property type="match status" value="1"/>
</dbReference>
<keyword evidence="2 3" id="KW-0413">Isomerase</keyword>
<reference evidence="5 6" key="1">
    <citation type="journal article" date="2010" name="J. Bacteriol.">
        <title>Complete genome sequence of "Candidatus Puniceispirillum marinum" IMCC1322, a representative of the SAR116 clade in the Alphaproteobacteria.</title>
        <authorList>
            <person name="Oh H.M."/>
            <person name="Kwon K.K."/>
            <person name="Kang I."/>
            <person name="Kang S.G."/>
            <person name="Lee J.H."/>
            <person name="Kim S.J."/>
            <person name="Cho J.C."/>
        </authorList>
    </citation>
    <scope>NUCLEOTIDE SEQUENCE [LARGE SCALE GENOMIC DNA]</scope>
    <source>
        <strain evidence="5 6">IMCC1322</strain>
    </source>
</reference>
<evidence type="ECO:0000313" key="6">
    <source>
        <dbReference type="Proteomes" id="UP000007460"/>
    </source>
</evidence>
<dbReference type="EMBL" id="CP001751">
    <property type="protein sequence ID" value="ADE40419.1"/>
    <property type="molecule type" value="Genomic_DNA"/>
</dbReference>
<keyword evidence="3" id="KW-0732">Signal</keyword>
<dbReference type="Pfam" id="PF00160">
    <property type="entry name" value="Pro_isomerase"/>
    <property type="match status" value="1"/>
</dbReference>
<dbReference type="PROSITE" id="PS50072">
    <property type="entry name" value="CSA_PPIASE_2"/>
    <property type="match status" value="1"/>
</dbReference>
<gene>
    <name evidence="5" type="ordered locus">SAR116_2176</name>
</gene>
<dbReference type="KEGG" id="apb:SAR116_2176"/>
<dbReference type="PANTHER" id="PTHR45625">
    <property type="entry name" value="PEPTIDYL-PROLYL CIS-TRANS ISOMERASE-RELATED"/>
    <property type="match status" value="1"/>
</dbReference>
<dbReference type="eggNOG" id="COG0652">
    <property type="taxonomic scope" value="Bacteria"/>
</dbReference>
<accession>D5BNY5</accession>
<dbReference type="InterPro" id="IPR029000">
    <property type="entry name" value="Cyclophilin-like_dom_sf"/>
</dbReference>
<dbReference type="GO" id="GO:0003755">
    <property type="term" value="F:peptidyl-prolyl cis-trans isomerase activity"/>
    <property type="evidence" value="ECO:0007669"/>
    <property type="project" value="UniProtKB-UniRule"/>
</dbReference>
<comment type="catalytic activity">
    <reaction evidence="3">
        <text>[protein]-peptidylproline (omega=180) = [protein]-peptidylproline (omega=0)</text>
        <dbReference type="Rhea" id="RHEA:16237"/>
        <dbReference type="Rhea" id="RHEA-COMP:10747"/>
        <dbReference type="Rhea" id="RHEA-COMP:10748"/>
        <dbReference type="ChEBI" id="CHEBI:83833"/>
        <dbReference type="ChEBI" id="CHEBI:83834"/>
        <dbReference type="EC" id="5.2.1.8"/>
    </reaction>
</comment>
<dbReference type="Gene3D" id="2.40.100.10">
    <property type="entry name" value="Cyclophilin-like"/>
    <property type="match status" value="1"/>
</dbReference>
<name>D5BNY5_PUNMI</name>
<dbReference type="EC" id="5.2.1.8" evidence="3"/>
<protein>
    <recommendedName>
        <fullName evidence="3">Peptidyl-prolyl cis-trans isomerase</fullName>
        <shortName evidence="3">PPIase</shortName>
        <ecNumber evidence="3">5.2.1.8</ecNumber>
    </recommendedName>
</protein>
<feature type="chain" id="PRO_5006523538" description="Peptidyl-prolyl cis-trans isomerase" evidence="3">
    <location>
        <begin position="23"/>
        <end position="171"/>
    </location>
</feature>
<dbReference type="InterPro" id="IPR002130">
    <property type="entry name" value="Cyclophilin-type_PPIase_dom"/>
</dbReference>
<dbReference type="PRINTS" id="PR00153">
    <property type="entry name" value="CSAPPISMRASE"/>
</dbReference>
<dbReference type="AlphaFoldDB" id="D5BNY5"/>
<comment type="function">
    <text evidence="3">PPIases accelerate the folding of proteins. It catalyzes the cis-trans isomerization of proline imidic peptide bonds in oligopeptides.</text>
</comment>
<keyword evidence="6" id="KW-1185">Reference proteome</keyword>
<sequence>MRTFFVSLVGIGFLLMSTQNDAVAGETMLLETSQGQVEITMLPDVAPNHVARITELVNDGFYDGIIFHRVIPGFMAQTGDPTGTGMGGSGTNLDAEFTDYQYREGTVGMARAMNPNSADSQFFICFDGCSHLTGQYTVWGQVERGMDIVKKLAVGEPPATADKIVSARMLD</sequence>
<dbReference type="Proteomes" id="UP000007460">
    <property type="component" value="Chromosome"/>
</dbReference>